<dbReference type="InterPro" id="IPR012866">
    <property type="entry name" value="DUF1644"/>
</dbReference>
<dbReference type="InterPro" id="IPR013083">
    <property type="entry name" value="Znf_RING/FYVE/PHD"/>
</dbReference>
<reference evidence="2" key="1">
    <citation type="submission" date="2020-08" db="EMBL/GenBank/DDBJ databases">
        <title>Plant Genome Project.</title>
        <authorList>
            <person name="Zhang R.-G."/>
        </authorList>
    </citation>
    <scope>NUCLEOTIDE SEQUENCE</scope>
    <source>
        <strain evidence="2">WSP0</strain>
        <tissue evidence="2">Leaf</tissue>
    </source>
</reference>
<dbReference type="Gene3D" id="3.30.40.10">
    <property type="entry name" value="Zinc/RING finger domain, C3HC4 (zinc finger)"/>
    <property type="match status" value="1"/>
</dbReference>
<feature type="compositionally biased region" description="Polar residues" evidence="1">
    <location>
        <begin position="8"/>
        <end position="24"/>
    </location>
</feature>
<keyword evidence="3" id="KW-1185">Reference proteome</keyword>
<name>A0AAV6IMZ8_9ERIC</name>
<evidence type="ECO:0000256" key="1">
    <source>
        <dbReference type="SAM" id="MobiDB-lite"/>
    </source>
</evidence>
<dbReference type="PANTHER" id="PTHR31197:SF5">
    <property type="entry name" value="OS01G0612600 PROTEIN"/>
    <property type="match status" value="1"/>
</dbReference>
<accession>A0AAV6IMZ8</accession>
<protein>
    <submittedName>
        <fullName evidence="2">Uncharacterized protein</fullName>
    </submittedName>
</protein>
<dbReference type="PANTHER" id="PTHR31197">
    <property type="entry name" value="OS01G0612600 PROTEIN"/>
    <property type="match status" value="1"/>
</dbReference>
<proteinExistence type="predicted"/>
<dbReference type="AlphaFoldDB" id="A0AAV6IMZ8"/>
<dbReference type="EMBL" id="JACTNZ010000010">
    <property type="protein sequence ID" value="KAG5530018.1"/>
    <property type="molecule type" value="Genomic_DNA"/>
</dbReference>
<dbReference type="Proteomes" id="UP000823749">
    <property type="component" value="Chromosome 10"/>
</dbReference>
<evidence type="ECO:0000313" key="2">
    <source>
        <dbReference type="EMBL" id="KAG5530018.1"/>
    </source>
</evidence>
<dbReference type="Pfam" id="PF07800">
    <property type="entry name" value="DUF1644"/>
    <property type="match status" value="3"/>
</dbReference>
<evidence type="ECO:0000313" key="3">
    <source>
        <dbReference type="Proteomes" id="UP000823749"/>
    </source>
</evidence>
<feature type="region of interest" description="Disordered" evidence="1">
    <location>
        <begin position="1"/>
        <end position="24"/>
    </location>
</feature>
<comment type="caution">
    <text evidence="2">The sequence shown here is derived from an EMBL/GenBank/DDBJ whole genome shotgun (WGS) entry which is preliminary data.</text>
</comment>
<gene>
    <name evidence="2" type="ORF">RHGRI_030398</name>
</gene>
<organism evidence="2 3">
    <name type="scientific">Rhododendron griersonianum</name>
    <dbReference type="NCBI Taxonomy" id="479676"/>
    <lineage>
        <taxon>Eukaryota</taxon>
        <taxon>Viridiplantae</taxon>
        <taxon>Streptophyta</taxon>
        <taxon>Embryophyta</taxon>
        <taxon>Tracheophyta</taxon>
        <taxon>Spermatophyta</taxon>
        <taxon>Magnoliopsida</taxon>
        <taxon>eudicotyledons</taxon>
        <taxon>Gunneridae</taxon>
        <taxon>Pentapetalae</taxon>
        <taxon>asterids</taxon>
        <taxon>Ericales</taxon>
        <taxon>Ericaceae</taxon>
        <taxon>Ericoideae</taxon>
        <taxon>Rhodoreae</taxon>
        <taxon>Rhododendron</taxon>
    </lineage>
</organism>
<sequence length="300" mass="33926">MPKETGVPSLSSDRPTASPYASTAETAARRNMFKKLVRSVYNKESMEEAKCLICMEPPHNAVILNCSNLEKGCRPYMCGRSNRLSNCLNHFLKSPSSTPTPSCPLCRGRVNKWVFISRFSRFMNSRPRSCSVETCEFIGNYLELENHASLEHPSVRPSVVDTVLMRDWRRLQCFIRFVNSIPRSRCSFETCEFIGNYQELENHASLEHPSVRPSVADPVRMQNWRRLQRERDLGDRNLIAFGSDSESVVAANEESDAVTARLESFMVDLPEHQVAIAGLSHYLVSKKKVSLDNSISGGRS</sequence>